<proteinExistence type="predicted"/>
<protein>
    <submittedName>
        <fullName evidence="2">Uncharacterized protein</fullName>
    </submittedName>
</protein>
<dbReference type="AlphaFoldDB" id="A0A161YCT4"/>
<reference evidence="2" key="1">
    <citation type="journal article" date="2016" name="Nat. Genet.">
        <title>A high-quality carrot genome assembly provides new insights into carotenoid accumulation and asterid genome evolution.</title>
        <authorList>
            <person name="Iorizzo M."/>
            <person name="Ellison S."/>
            <person name="Senalik D."/>
            <person name="Zeng P."/>
            <person name="Satapoomin P."/>
            <person name="Huang J."/>
            <person name="Bowman M."/>
            <person name="Iovene M."/>
            <person name="Sanseverino W."/>
            <person name="Cavagnaro P."/>
            <person name="Yildiz M."/>
            <person name="Macko-Podgorni A."/>
            <person name="Moranska E."/>
            <person name="Grzebelus E."/>
            <person name="Grzebelus D."/>
            <person name="Ashrafi H."/>
            <person name="Zheng Z."/>
            <person name="Cheng S."/>
            <person name="Spooner D."/>
            <person name="Van Deynze A."/>
            <person name="Simon P."/>
        </authorList>
    </citation>
    <scope>NUCLEOTIDE SEQUENCE</scope>
    <source>
        <tissue evidence="2">Leaf</tissue>
    </source>
</reference>
<organism evidence="2 3">
    <name type="scientific">Daucus carota subsp. sativus</name>
    <name type="common">Carrot</name>
    <dbReference type="NCBI Taxonomy" id="79200"/>
    <lineage>
        <taxon>Eukaryota</taxon>
        <taxon>Viridiplantae</taxon>
        <taxon>Streptophyta</taxon>
        <taxon>Embryophyta</taxon>
        <taxon>Tracheophyta</taxon>
        <taxon>Spermatophyta</taxon>
        <taxon>Magnoliopsida</taxon>
        <taxon>eudicotyledons</taxon>
        <taxon>Gunneridae</taxon>
        <taxon>Pentapetalae</taxon>
        <taxon>asterids</taxon>
        <taxon>campanulids</taxon>
        <taxon>Apiales</taxon>
        <taxon>Apiaceae</taxon>
        <taxon>Apioideae</taxon>
        <taxon>Scandiceae</taxon>
        <taxon>Daucinae</taxon>
        <taxon>Daucus</taxon>
        <taxon>Daucus sect. Daucus</taxon>
    </lineage>
</organism>
<keyword evidence="3" id="KW-1185">Reference proteome</keyword>
<dbReference type="Proteomes" id="UP000077755">
    <property type="component" value="Chromosome 6"/>
</dbReference>
<feature type="region of interest" description="Disordered" evidence="1">
    <location>
        <begin position="82"/>
        <end position="117"/>
    </location>
</feature>
<evidence type="ECO:0000313" key="3">
    <source>
        <dbReference type="Proteomes" id="UP000077755"/>
    </source>
</evidence>
<dbReference type="EMBL" id="CP093348">
    <property type="protein sequence ID" value="WOH04577.1"/>
    <property type="molecule type" value="Genomic_DNA"/>
</dbReference>
<sequence length="117" mass="13772">MERKDDARIDTMNQLGVNKKKKTDRCVVDKKKNVDDDPQLVQQKNATHREKNQTALIENKKISDYESKFEASMKRLHKAYKREEEAKQKRRIKVIDFQKPETQGSKGKTKRKPSLTV</sequence>
<feature type="compositionally biased region" description="Basic and acidic residues" evidence="1">
    <location>
        <begin position="82"/>
        <end position="99"/>
    </location>
</feature>
<accession>A0A161YCT4</accession>
<name>A0A161YCT4_DAUCS</name>
<feature type="compositionally biased region" description="Basic residues" evidence="1">
    <location>
        <begin position="107"/>
        <end position="117"/>
    </location>
</feature>
<evidence type="ECO:0000313" key="2">
    <source>
        <dbReference type="EMBL" id="WOH04577.1"/>
    </source>
</evidence>
<gene>
    <name evidence="2" type="ORF">DCAR_0623987</name>
</gene>
<reference evidence="2" key="2">
    <citation type="submission" date="2022-03" db="EMBL/GenBank/DDBJ databases">
        <title>Draft title - Genomic analysis of global carrot germplasm unveils the trajectory of domestication and the origin of high carotenoid orange carrot.</title>
        <authorList>
            <person name="Iorizzo M."/>
            <person name="Ellison S."/>
            <person name="Senalik D."/>
            <person name="Macko-Podgorni A."/>
            <person name="Grzebelus D."/>
            <person name="Bostan H."/>
            <person name="Rolling W."/>
            <person name="Curaba J."/>
            <person name="Simon P."/>
        </authorList>
    </citation>
    <scope>NUCLEOTIDE SEQUENCE</scope>
    <source>
        <tissue evidence="2">Leaf</tissue>
    </source>
</reference>
<evidence type="ECO:0000256" key="1">
    <source>
        <dbReference type="SAM" id="MobiDB-lite"/>
    </source>
</evidence>
<dbReference type="Gramene" id="KZM90469">
    <property type="protein sequence ID" value="KZM90469"/>
    <property type="gene ID" value="DCAR_022166"/>
</dbReference>